<dbReference type="GO" id="GO:0008483">
    <property type="term" value="F:transaminase activity"/>
    <property type="evidence" value="ECO:0007669"/>
    <property type="project" value="UniProtKB-KW"/>
</dbReference>
<reference evidence="4" key="1">
    <citation type="submission" date="2016-09" db="EMBL/GenBank/DDBJ databases">
        <title>Comparative genomics of the Campylobacter concisus group.</title>
        <authorList>
            <person name="Miller W.G."/>
            <person name="Yee E."/>
            <person name="Chapman M.H."/>
            <person name="Huynh S."/>
            <person name="Bono J.L."/>
            <person name="On S.L.W."/>
            <person name="StLeger J."/>
            <person name="Foster G."/>
            <person name="Parker C.T."/>
        </authorList>
    </citation>
    <scope>NUCLEOTIDE SEQUENCE [LARGE SCALE GENOMIC DNA]</scope>
    <source>
        <strain evidence="4">RM18021</strain>
    </source>
</reference>
<evidence type="ECO:0000313" key="3">
    <source>
        <dbReference type="EMBL" id="AQW87471.1"/>
    </source>
</evidence>
<dbReference type="GO" id="GO:0000271">
    <property type="term" value="P:polysaccharide biosynthetic process"/>
    <property type="evidence" value="ECO:0007669"/>
    <property type="project" value="TreeGrafter"/>
</dbReference>
<evidence type="ECO:0000256" key="2">
    <source>
        <dbReference type="RuleBase" id="RU004508"/>
    </source>
</evidence>
<name>A0A1S6U6V2_9BACT</name>
<dbReference type="GO" id="GO:0030170">
    <property type="term" value="F:pyridoxal phosphate binding"/>
    <property type="evidence" value="ECO:0007669"/>
    <property type="project" value="TreeGrafter"/>
</dbReference>
<accession>A0A1S6U6V2</accession>
<dbReference type="InterPro" id="IPR015422">
    <property type="entry name" value="PyrdxlP-dep_Trfase_small"/>
</dbReference>
<dbReference type="PIRSF" id="PIRSF000390">
    <property type="entry name" value="PLP_StrS"/>
    <property type="match status" value="1"/>
</dbReference>
<keyword evidence="3" id="KW-0808">Transferase</keyword>
<comment type="similarity">
    <text evidence="1 2">Belongs to the DegT/DnrJ/EryC1 family.</text>
</comment>
<dbReference type="Proteomes" id="UP000190868">
    <property type="component" value="Chromosome"/>
</dbReference>
<dbReference type="InterPro" id="IPR000653">
    <property type="entry name" value="DegT/StrS_aminotransferase"/>
</dbReference>
<dbReference type="AlphaFoldDB" id="A0A1S6U6V2"/>
<dbReference type="PANTHER" id="PTHR30244">
    <property type="entry name" value="TRANSAMINASE"/>
    <property type="match status" value="1"/>
</dbReference>
<evidence type="ECO:0000256" key="1">
    <source>
        <dbReference type="ARBA" id="ARBA00037999"/>
    </source>
</evidence>
<dbReference type="PANTHER" id="PTHR30244:SF34">
    <property type="entry name" value="DTDP-4-AMINO-4,6-DIDEOXYGALACTOSE TRANSAMINASE"/>
    <property type="match status" value="1"/>
</dbReference>
<dbReference type="SUPFAM" id="SSF53383">
    <property type="entry name" value="PLP-dependent transferases"/>
    <property type="match status" value="1"/>
</dbReference>
<proteinExistence type="inferred from homology"/>
<keyword evidence="3" id="KW-0032">Aminotransferase</keyword>
<dbReference type="RefSeq" id="WP_078424387.1">
    <property type="nucleotide sequence ID" value="NZ_CP017258.1"/>
</dbReference>
<dbReference type="InterPro" id="IPR015424">
    <property type="entry name" value="PyrdxlP-dep_Trfase"/>
</dbReference>
<dbReference type="InterPro" id="IPR015421">
    <property type="entry name" value="PyrdxlP-dep_Trfase_major"/>
</dbReference>
<sequence>MQEILFYKPSMDNEELDMIKKALSDQNTNIIDDFEASLRKTFDVKYAITTINNAATHHLALSAMEVKRGDKFICSVNAFPSVAQAIRYFDAEPIFVDINEDDFTINPQALEESLKKNNHKKLKGIFVNHVAGQAAMMDEIEEIAKKYDVHILEDANRAVGLTYKGEKIGAKKSLFTCFQIHSQTINPTAAAGFMVTNNDEIAKKAQLLRNYAMVSGLDKSGNMGYIYDVVDIGLKYDLTTLNGTFAFAQFKKHEAFAKKRQEIAAIYDEELKDCPHISLPVKKRDHIYNQYIIKVDKNRDGFAKELLENGIHTSLHYVPIHLLTYYKSKYGLKVNAFPNALKNYQQILSLPIYGALTEEEIYYICDKIKEIAKNRV</sequence>
<dbReference type="Gene3D" id="3.90.1150.10">
    <property type="entry name" value="Aspartate Aminotransferase, domain 1"/>
    <property type="match status" value="1"/>
</dbReference>
<evidence type="ECO:0000313" key="4">
    <source>
        <dbReference type="Proteomes" id="UP000190868"/>
    </source>
</evidence>
<gene>
    <name evidence="3" type="ORF">CPIN18021_0653</name>
</gene>
<keyword evidence="4" id="KW-1185">Reference proteome</keyword>
<keyword evidence="2" id="KW-0663">Pyridoxal phosphate</keyword>
<dbReference type="Pfam" id="PF01041">
    <property type="entry name" value="DegT_DnrJ_EryC1"/>
    <property type="match status" value="1"/>
</dbReference>
<organism evidence="3 4">
    <name type="scientific">Campylobacter pinnipediorum subsp. caledonicus</name>
    <dbReference type="NCBI Taxonomy" id="1874362"/>
    <lineage>
        <taxon>Bacteria</taxon>
        <taxon>Pseudomonadati</taxon>
        <taxon>Campylobacterota</taxon>
        <taxon>Epsilonproteobacteria</taxon>
        <taxon>Campylobacterales</taxon>
        <taxon>Campylobacteraceae</taxon>
        <taxon>Campylobacter</taxon>
    </lineage>
</organism>
<dbReference type="Gene3D" id="3.40.640.10">
    <property type="entry name" value="Type I PLP-dependent aspartate aminotransferase-like (Major domain)"/>
    <property type="match status" value="1"/>
</dbReference>
<dbReference type="EMBL" id="CP017258">
    <property type="protein sequence ID" value="AQW87471.1"/>
    <property type="molecule type" value="Genomic_DNA"/>
</dbReference>
<protein>
    <submittedName>
        <fullName evidence="3">Aminotransferase, DegT/DnrJ/EryC1/StrS family</fullName>
    </submittedName>
</protein>